<dbReference type="EMBL" id="KN716459">
    <property type="protein sequence ID" value="KJH44630.1"/>
    <property type="molecule type" value="Genomic_DNA"/>
</dbReference>
<dbReference type="AlphaFoldDB" id="A0A0D8XJ22"/>
<evidence type="ECO:0000313" key="1">
    <source>
        <dbReference type="EMBL" id="KJH44630.1"/>
    </source>
</evidence>
<organism evidence="1 2">
    <name type="scientific">Dictyocaulus viviparus</name>
    <name type="common">Bovine lungworm</name>
    <dbReference type="NCBI Taxonomy" id="29172"/>
    <lineage>
        <taxon>Eukaryota</taxon>
        <taxon>Metazoa</taxon>
        <taxon>Ecdysozoa</taxon>
        <taxon>Nematoda</taxon>
        <taxon>Chromadorea</taxon>
        <taxon>Rhabditida</taxon>
        <taxon>Rhabditina</taxon>
        <taxon>Rhabditomorpha</taxon>
        <taxon>Strongyloidea</taxon>
        <taxon>Metastrongylidae</taxon>
        <taxon>Dictyocaulus</taxon>
    </lineage>
</organism>
<sequence>MLTLGKLVCIDVIYYTWPEHGACQVIVRFKLMRHIKSSCSSELLLKSQVHDTSNGGIQPIC</sequence>
<name>A0A0D8XJ22_DICVI</name>
<protein>
    <submittedName>
        <fullName evidence="1">Uncharacterized protein</fullName>
    </submittedName>
</protein>
<reference evidence="1 2" key="1">
    <citation type="submission" date="2013-11" db="EMBL/GenBank/DDBJ databases">
        <title>Draft genome of the bovine lungworm Dictyocaulus viviparus.</title>
        <authorList>
            <person name="Mitreva M."/>
        </authorList>
    </citation>
    <scope>NUCLEOTIDE SEQUENCE [LARGE SCALE GENOMIC DNA]</scope>
    <source>
        <strain evidence="1 2">HannoverDv2000</strain>
    </source>
</reference>
<evidence type="ECO:0000313" key="2">
    <source>
        <dbReference type="Proteomes" id="UP000053766"/>
    </source>
</evidence>
<gene>
    <name evidence="1" type="ORF">DICVIV_09351</name>
</gene>
<accession>A0A0D8XJ22</accession>
<reference evidence="2" key="2">
    <citation type="journal article" date="2016" name="Sci. Rep.">
        <title>Dictyocaulus viviparus genome, variome and transcriptome elucidate lungworm biology and support future intervention.</title>
        <authorList>
            <person name="McNulty S.N."/>
            <person name="Strube C."/>
            <person name="Rosa B.A."/>
            <person name="Martin J.C."/>
            <person name="Tyagi R."/>
            <person name="Choi Y.J."/>
            <person name="Wang Q."/>
            <person name="Hallsworth Pepin K."/>
            <person name="Zhang X."/>
            <person name="Ozersky P."/>
            <person name="Wilson R.K."/>
            <person name="Sternberg P.W."/>
            <person name="Gasser R.B."/>
            <person name="Mitreva M."/>
        </authorList>
    </citation>
    <scope>NUCLEOTIDE SEQUENCE [LARGE SCALE GENOMIC DNA]</scope>
    <source>
        <strain evidence="2">HannoverDv2000</strain>
    </source>
</reference>
<dbReference type="Proteomes" id="UP000053766">
    <property type="component" value="Unassembled WGS sequence"/>
</dbReference>
<proteinExistence type="predicted"/>
<keyword evidence="2" id="KW-1185">Reference proteome</keyword>